<dbReference type="EMBL" id="KX246256">
    <property type="protein sequence ID" value="APA62646.1"/>
    <property type="molecule type" value="Genomic_DNA"/>
</dbReference>
<evidence type="ECO:0000256" key="1">
    <source>
        <dbReference type="SAM" id="MobiDB-lite"/>
    </source>
</evidence>
<protein>
    <submittedName>
        <fullName evidence="2">Uncharacterized protein</fullName>
    </submittedName>
</protein>
<proteinExistence type="predicted"/>
<organism evidence="2">
    <name type="scientific">uncultured virus</name>
    <dbReference type="NCBI Taxonomy" id="340016"/>
    <lineage>
        <taxon>Viruses</taxon>
        <taxon>environmental samples</taxon>
    </lineage>
</organism>
<sequence>MDCSSSSASGSFDIEEGMISKEEIFRACHDEVVQWMALYGRGHIREWMADNAKNILKSDGVLSSGGKRKLSIGKKVPLMRQDRILDFTTPLKKERKDEESDKENKFID</sequence>
<name>A0A1I9XGC4_9VIRU</name>
<reference evidence="2" key="1">
    <citation type="journal article" date="2017" name="PLoS ONE">
        <title>Novel circular single-stranded DNA viruses among an asteroid, echinoid and holothurian (Phylum: Echinodermata).</title>
        <authorList>
            <person name="Jackson E.W."/>
            <person name="Bistolas K.S.I."/>
            <person name="Button J.B."/>
            <person name="Hewson I."/>
        </authorList>
    </citation>
    <scope>NUCLEOTIDE SEQUENCE</scope>
</reference>
<evidence type="ECO:0000313" key="2">
    <source>
        <dbReference type="EMBL" id="APA62646.1"/>
    </source>
</evidence>
<feature type="region of interest" description="Disordered" evidence="1">
    <location>
        <begin position="89"/>
        <end position="108"/>
    </location>
</feature>
<accession>A0A1I9XGC4</accession>